<reference evidence="14" key="1">
    <citation type="journal article" date="2010" name="Science">
        <title>The genome of the Western clawed frog Xenopus tropicalis.</title>
        <authorList>
            <person name="Hellsten U."/>
            <person name="Harland R.M."/>
            <person name="Gilchrist M.J."/>
            <person name="Hendrix D."/>
            <person name="Jurka J."/>
            <person name="Kapitonov V."/>
            <person name="Ovcharenko I."/>
            <person name="Putnam N.H."/>
            <person name="Shu S."/>
            <person name="Taher L."/>
            <person name="Blitz I.L."/>
            <person name="Blumberg B."/>
            <person name="Dichmann D.S."/>
            <person name="Dubchak I."/>
            <person name="Amaya E."/>
            <person name="Detter J.C."/>
            <person name="Fletcher R."/>
            <person name="Gerhard D.S."/>
            <person name="Goodstein D."/>
            <person name="Graves T."/>
            <person name="Grigoriev I.V."/>
            <person name="Grimwood J."/>
            <person name="Kawashima T."/>
            <person name="Lindquist E."/>
            <person name="Lucas S.M."/>
            <person name="Mead P.E."/>
            <person name="Mitros T."/>
            <person name="Ogino H."/>
            <person name="Ohta Y."/>
            <person name="Poliakov A.V."/>
            <person name="Pollet N."/>
            <person name="Robert J."/>
            <person name="Salamov A."/>
            <person name="Sater A.K."/>
            <person name="Schmutz J."/>
            <person name="Terry A."/>
            <person name="Vize P.D."/>
            <person name="Warren W.C."/>
            <person name="Wells D."/>
            <person name="Wills A."/>
            <person name="Wilson R.K."/>
            <person name="Zimmerman L.B."/>
            <person name="Zorn A.M."/>
            <person name="Grainger R."/>
            <person name="Grammer T."/>
            <person name="Khokha M.K."/>
            <person name="Richardson P.M."/>
            <person name="Rokhsar D.S."/>
        </authorList>
    </citation>
    <scope>NUCLEOTIDE SEQUENCE [LARGE SCALE GENOMIC DNA]</scope>
    <source>
        <strain evidence="14">Nigerian</strain>
    </source>
</reference>
<dbReference type="GO" id="GO:0016020">
    <property type="term" value="C:membrane"/>
    <property type="evidence" value="ECO:0007669"/>
    <property type="project" value="InterPro"/>
</dbReference>
<evidence type="ECO:0000256" key="4">
    <source>
        <dbReference type="ARBA" id="ARBA00022692"/>
    </source>
</evidence>
<evidence type="ECO:0000256" key="5">
    <source>
        <dbReference type="ARBA" id="ARBA00022741"/>
    </source>
</evidence>
<evidence type="ECO:0000313" key="14">
    <source>
        <dbReference type="Ensembl" id="ENSXETP00000103140"/>
    </source>
</evidence>
<dbReference type="GO" id="GO:0140359">
    <property type="term" value="F:ABC-type transporter activity"/>
    <property type="evidence" value="ECO:0007669"/>
    <property type="project" value="InterPro"/>
</dbReference>
<dbReference type="PANTHER" id="PTHR43394:SF14">
    <property type="entry name" value="TRANSPORTER 2, ATP BINDING CASSETTE SUBFAMILY B"/>
    <property type="match status" value="1"/>
</dbReference>
<dbReference type="FunFam" id="3.40.50.300:FF:000140">
    <property type="entry name" value="Lipid A export ATP-binding/permease protein MsbA"/>
    <property type="match status" value="1"/>
</dbReference>
<sequence length="779" mass="88685">MLCYFYARCNGTRTFQKVQLLSRRSTRFFSTDKSILYTLKMVKLQLPLIVLLLDVSLNYLSAHLVYKYCPDKLLAALWLVGLIKFPVLGTVSLRLRDTPWMSSYHIYIFTMCLSQPLYQTLRLISHSPELPKSFQHNLQSHLIVFLACMLWDLLLPHIFPKKNAKQEDNESKRRRENFFRLLKYSKPDWLQLSGAFIFLTLALIGEMFIPYYMGRVIDILSTKYSESIFLEAILFMAIFSITSSFFAGSRGGLFMFSHSSLTQRLRIFLFRSLVQQEIAFFETTKTGDITSRLSQDTSRVSRAIAANVNIILRTLVKCIGVYSFMFSLSWQLTLLTFISAPFTWITQKVYNSYHQELVQKVQDSIARSSDLAKEMIESVRTVYSFAAEEEEAKRYEKSLQETHELQTRRDFVRALYLLVIRLINLSTQVALLYCGQQLIHSGYITTGKMVSFILYQMESGDYIRARKIRLQSPCCVAKRSQGAMFLKYCLPQTLVHMLSEVTHSAGAGHKVFHYLDREPLVSNKGNLCPNNLRGKVEFKNVTFSYPSRPDVPALQNISFKLPPGSVTALVGPSGGGKTTCVSLLERFYEPQVGDILLDEIPLQEYTHQYLHSKVALVAQEPVLFAGTIRENIGYGIQDIPEKQLKEAARKAKADAFITEMEKDYDTDVGDSGAQLSAGQKQRVALARALARKPKLLILDEASSCLDAETEHEIQQSLQTIPGLSLLIIAHRLRTVQKADNILVLEGGNLVQQGTHEELVKEEGVYKRLLHGHLLQNGDQ</sequence>
<dbReference type="Ensembl" id="ENSXETT00000109487">
    <property type="protein sequence ID" value="ENSXETP00000103140"/>
    <property type="gene ID" value="ENSXETG00000043963"/>
</dbReference>
<dbReference type="Pfam" id="PF00005">
    <property type="entry name" value="ABC_tran"/>
    <property type="match status" value="1"/>
</dbReference>
<evidence type="ECO:0000259" key="13">
    <source>
        <dbReference type="PROSITE" id="PS50929"/>
    </source>
</evidence>
<evidence type="ECO:0000256" key="7">
    <source>
        <dbReference type="ARBA" id="ARBA00022856"/>
    </source>
</evidence>
<feature type="domain" description="ABC transporter" evidence="12">
    <location>
        <begin position="536"/>
        <end position="771"/>
    </location>
</feature>
<evidence type="ECO:0000259" key="12">
    <source>
        <dbReference type="PROSITE" id="PS50893"/>
    </source>
</evidence>
<dbReference type="CDD" id="cd18590">
    <property type="entry name" value="ABC_6TM_TAP2"/>
    <property type="match status" value="1"/>
</dbReference>
<dbReference type="InterPro" id="IPR003593">
    <property type="entry name" value="AAA+_ATPase"/>
</dbReference>
<name>A0A803J5M0_XENTR</name>
<comment type="subcellular location">
    <subcellularLocation>
        <location evidence="1">Endomembrane system</location>
        <topology evidence="1">Multi-pass membrane protein</topology>
    </subcellularLocation>
</comment>
<organism evidence="14">
    <name type="scientific">Xenopus tropicalis</name>
    <name type="common">Western clawed frog</name>
    <name type="synonym">Silurana tropicalis</name>
    <dbReference type="NCBI Taxonomy" id="8364"/>
    <lineage>
        <taxon>Eukaryota</taxon>
        <taxon>Metazoa</taxon>
        <taxon>Chordata</taxon>
        <taxon>Craniata</taxon>
        <taxon>Vertebrata</taxon>
        <taxon>Euteleostomi</taxon>
        <taxon>Amphibia</taxon>
        <taxon>Batrachia</taxon>
        <taxon>Anura</taxon>
        <taxon>Pipoidea</taxon>
        <taxon>Pipidae</taxon>
        <taxon>Xenopodinae</taxon>
        <taxon>Xenopus</taxon>
        <taxon>Silurana</taxon>
    </lineage>
</organism>
<dbReference type="FunCoup" id="A0A803J5M0">
    <property type="interactions" value="587"/>
</dbReference>
<proteinExistence type="inferred from homology"/>
<dbReference type="InterPro" id="IPR017871">
    <property type="entry name" value="ABC_transporter-like_CS"/>
</dbReference>
<dbReference type="InterPro" id="IPR011527">
    <property type="entry name" value="ABC1_TM_dom"/>
</dbReference>
<protein>
    <recommendedName>
        <fullName evidence="15">Transporter 2, ATP-binding cassette, sub-family B (MDR/TAP)</fullName>
    </recommendedName>
</protein>
<evidence type="ECO:0000256" key="10">
    <source>
        <dbReference type="ARBA" id="ARBA00023136"/>
    </source>
</evidence>
<feature type="transmembrane region" description="Helical" evidence="11">
    <location>
        <begin position="233"/>
        <end position="256"/>
    </location>
</feature>
<evidence type="ECO:0000256" key="3">
    <source>
        <dbReference type="ARBA" id="ARBA00022448"/>
    </source>
</evidence>
<feature type="transmembrane region" description="Helical" evidence="11">
    <location>
        <begin position="73"/>
        <end position="93"/>
    </location>
</feature>
<dbReference type="AlphaFoldDB" id="A0A803J5M0"/>
<dbReference type="InterPro" id="IPR039421">
    <property type="entry name" value="Type_1_exporter"/>
</dbReference>
<comment type="similarity">
    <text evidence="2">Belongs to the ABC transporter superfamily. ABCB family. MHC peptide exporter (TC 3.A.1.209) subfamily.</text>
</comment>
<dbReference type="GeneTree" id="ENSGT00940000155431"/>
<evidence type="ECO:0000256" key="2">
    <source>
        <dbReference type="ARBA" id="ARBA00006493"/>
    </source>
</evidence>
<evidence type="ECO:0000256" key="9">
    <source>
        <dbReference type="ARBA" id="ARBA00022989"/>
    </source>
</evidence>
<dbReference type="GO" id="GO:0005524">
    <property type="term" value="F:ATP binding"/>
    <property type="evidence" value="ECO:0007669"/>
    <property type="project" value="UniProtKB-KW"/>
</dbReference>
<dbReference type="InterPro" id="IPR027417">
    <property type="entry name" value="P-loop_NTPase"/>
</dbReference>
<dbReference type="GO" id="GO:0012505">
    <property type="term" value="C:endomembrane system"/>
    <property type="evidence" value="ECO:0007669"/>
    <property type="project" value="UniProtKB-SubCell"/>
</dbReference>
<dbReference type="PIRSF" id="PIRSF002773">
    <property type="entry name" value="ABC_prm/ATPase_B"/>
    <property type="match status" value="1"/>
</dbReference>
<keyword evidence="7" id="KW-0571">Peptide transport</keyword>
<dbReference type="PROSITE" id="PS50893">
    <property type="entry name" value="ABC_TRANSPORTER_2"/>
    <property type="match status" value="1"/>
</dbReference>
<feature type="domain" description="ABC transmembrane type-1" evidence="13">
    <location>
        <begin position="194"/>
        <end position="464"/>
    </location>
</feature>
<dbReference type="Pfam" id="PF00664">
    <property type="entry name" value="ABC_membrane"/>
    <property type="match status" value="1"/>
</dbReference>
<keyword evidence="4 11" id="KW-0812">Transmembrane</keyword>
<dbReference type="InParanoid" id="A0A803J5M0"/>
<dbReference type="GO" id="GO:0015833">
    <property type="term" value="P:peptide transport"/>
    <property type="evidence" value="ECO:0007669"/>
    <property type="project" value="UniProtKB-KW"/>
</dbReference>
<dbReference type="PANTHER" id="PTHR43394">
    <property type="entry name" value="ATP-DEPENDENT PERMEASE MDL1, MITOCHONDRIAL"/>
    <property type="match status" value="1"/>
</dbReference>
<keyword evidence="6" id="KW-0067">ATP-binding</keyword>
<keyword evidence="3" id="KW-0813">Transport</keyword>
<feature type="transmembrane region" description="Helical" evidence="11">
    <location>
        <begin position="138"/>
        <end position="155"/>
    </location>
</feature>
<evidence type="ECO:0008006" key="15">
    <source>
        <dbReference type="Google" id="ProtNLM"/>
    </source>
</evidence>
<feature type="transmembrane region" description="Helical" evidence="11">
    <location>
        <begin position="34"/>
        <end position="53"/>
    </location>
</feature>
<evidence type="ECO:0000256" key="11">
    <source>
        <dbReference type="SAM" id="Phobius"/>
    </source>
</evidence>
<dbReference type="GO" id="GO:0016887">
    <property type="term" value="F:ATP hydrolysis activity"/>
    <property type="evidence" value="ECO:0007669"/>
    <property type="project" value="InterPro"/>
</dbReference>
<dbReference type="InterPro" id="IPR036640">
    <property type="entry name" value="ABC1_TM_sf"/>
</dbReference>
<reference evidence="14" key="2">
    <citation type="submission" date="2021-03" db="UniProtKB">
        <authorList>
            <consortium name="Ensembl"/>
        </authorList>
    </citation>
    <scope>IDENTIFICATION</scope>
</reference>
<dbReference type="PROSITE" id="PS00211">
    <property type="entry name" value="ABC_TRANSPORTER_1"/>
    <property type="match status" value="1"/>
</dbReference>
<accession>A0A803J5M0</accession>
<keyword evidence="9 11" id="KW-1133">Transmembrane helix</keyword>
<evidence type="ECO:0000256" key="1">
    <source>
        <dbReference type="ARBA" id="ARBA00004127"/>
    </source>
</evidence>
<evidence type="ECO:0000256" key="8">
    <source>
        <dbReference type="ARBA" id="ARBA00022967"/>
    </source>
</evidence>
<dbReference type="SUPFAM" id="SSF90123">
    <property type="entry name" value="ABC transporter transmembrane region"/>
    <property type="match status" value="1"/>
</dbReference>
<dbReference type="Gene3D" id="1.20.1560.10">
    <property type="entry name" value="ABC transporter type 1, transmembrane domain"/>
    <property type="match status" value="2"/>
</dbReference>
<dbReference type="PROSITE" id="PS50929">
    <property type="entry name" value="ABC_TM1F"/>
    <property type="match status" value="1"/>
</dbReference>
<keyword evidence="10 11" id="KW-0472">Membrane</keyword>
<dbReference type="Gene3D" id="3.40.50.300">
    <property type="entry name" value="P-loop containing nucleotide triphosphate hydrolases"/>
    <property type="match status" value="1"/>
</dbReference>
<keyword evidence="5" id="KW-0547">Nucleotide-binding</keyword>
<feature type="transmembrane region" description="Helical" evidence="11">
    <location>
        <begin position="189"/>
        <end position="213"/>
    </location>
</feature>
<dbReference type="InterPro" id="IPR003439">
    <property type="entry name" value="ABC_transporter-like_ATP-bd"/>
</dbReference>
<dbReference type="SUPFAM" id="SSF52540">
    <property type="entry name" value="P-loop containing nucleoside triphosphate hydrolases"/>
    <property type="match status" value="1"/>
</dbReference>
<dbReference type="SMART" id="SM00382">
    <property type="entry name" value="AAA"/>
    <property type="match status" value="1"/>
</dbReference>
<keyword evidence="8" id="KW-1278">Translocase</keyword>
<keyword evidence="7" id="KW-0653">Protein transport</keyword>
<evidence type="ECO:0000256" key="6">
    <source>
        <dbReference type="ARBA" id="ARBA00022840"/>
    </source>
</evidence>